<gene>
    <name evidence="5" type="ORF">DXB16_04780</name>
</gene>
<dbReference type="InterPro" id="IPR036388">
    <property type="entry name" value="WH-like_DNA-bd_sf"/>
</dbReference>
<proteinExistence type="predicted"/>
<accession>A0A3E5GHE9</accession>
<dbReference type="SUPFAM" id="SSF46785">
    <property type="entry name" value="Winged helix' DNA-binding domain"/>
    <property type="match status" value="1"/>
</dbReference>
<dbReference type="Pfam" id="PF08279">
    <property type="entry name" value="HTH_11"/>
    <property type="match status" value="1"/>
</dbReference>
<keyword evidence="1" id="KW-0677">Repeat</keyword>
<sequence>MDKLNLSLRQRKLLHMMQEQTTYITGNELAKQLGVSPRTIRSDIVEINQNILPYHAKILSARSKGYLYTAENPEIIQQLNQIDTAFFTKEDRIRYLAFRLCLTDEHLNLFDLEDEMFISHTTLEHDLHSLKMKYVLSEPYIKLEQKRNFLTFEENEQKRRSVLNRLFHEDWNYNHNWNTYYGYTFLNKDVLDYIMDEVPLHLDKYGISMEDPSLVSLNLAAAIMYHRVLSGHQLPPASPVLRPDTPASLASNSLADALEGQFHCSFSREERDDLYQRIASGHLPDVSDITPLNISQHFGPVTIQLAKAYIDRIQDVFHLDFSEDEDFYITLLSYIQFIQAPTHILNTQGNQDLEKRILNVEFEIAYLFQDLAQQYLGYYLNQNELLYLAHCISGAVEFLFEIHPETKMKTVIFCHMNMPAAWALKRKILGAFDKYLNVTALLPVNDKNIYDFQNTDLILSTVRKSITNFPGIDTIQISPFLAPDDYLLLSEYINEQRIEHLCAASDITLGHLLEHAFWHEKESFTDRFTIIETMAEDFLQNNLTDTSYLSDILRWESIATNATGPGILFLHSLIPAKETRLSITTLDHRIMWNSYKIRIIIMGAFRPDDATLVFRLLHIFYNDKLDIDTLRMLKTKKEIIDFFKAYE</sequence>
<dbReference type="AlphaFoldDB" id="A0A3E5GHE9"/>
<evidence type="ECO:0000256" key="3">
    <source>
        <dbReference type="ARBA" id="ARBA00023163"/>
    </source>
</evidence>
<dbReference type="Gene3D" id="1.10.10.10">
    <property type="entry name" value="Winged helix-like DNA-binding domain superfamily/Winged helix DNA-binding domain"/>
    <property type="match status" value="1"/>
</dbReference>
<keyword evidence="2" id="KW-0805">Transcription regulation</keyword>
<dbReference type="SUPFAM" id="SSF55804">
    <property type="entry name" value="Phoshotransferase/anion transport protein"/>
    <property type="match status" value="1"/>
</dbReference>
<evidence type="ECO:0000313" key="5">
    <source>
        <dbReference type="EMBL" id="RGO33902.1"/>
    </source>
</evidence>
<feature type="domain" description="PRD" evidence="4">
    <location>
        <begin position="297"/>
        <end position="402"/>
    </location>
</feature>
<dbReference type="GO" id="GO:0006355">
    <property type="term" value="P:regulation of DNA-templated transcription"/>
    <property type="evidence" value="ECO:0007669"/>
    <property type="project" value="InterPro"/>
</dbReference>
<dbReference type="InterPro" id="IPR011608">
    <property type="entry name" value="PRD"/>
</dbReference>
<dbReference type="InterPro" id="IPR013196">
    <property type="entry name" value="HTH_11"/>
</dbReference>
<dbReference type="InterPro" id="IPR050661">
    <property type="entry name" value="BglG_antiterminators"/>
</dbReference>
<dbReference type="EMBL" id="QSVN01000003">
    <property type="protein sequence ID" value="RGO33902.1"/>
    <property type="molecule type" value="Genomic_DNA"/>
</dbReference>
<dbReference type="SUPFAM" id="SSF63520">
    <property type="entry name" value="PTS-regulatory domain, PRD"/>
    <property type="match status" value="1"/>
</dbReference>
<dbReference type="PANTHER" id="PTHR30185">
    <property type="entry name" value="CRYPTIC BETA-GLUCOSIDE BGL OPERON ANTITERMINATOR"/>
    <property type="match status" value="1"/>
</dbReference>
<dbReference type="InterPro" id="IPR016152">
    <property type="entry name" value="PTrfase/Anion_transptr"/>
</dbReference>
<organism evidence="5 6">
    <name type="scientific">Dorea longicatena</name>
    <dbReference type="NCBI Taxonomy" id="88431"/>
    <lineage>
        <taxon>Bacteria</taxon>
        <taxon>Bacillati</taxon>
        <taxon>Bacillota</taxon>
        <taxon>Clostridia</taxon>
        <taxon>Lachnospirales</taxon>
        <taxon>Lachnospiraceae</taxon>
        <taxon>Dorea</taxon>
    </lineage>
</organism>
<evidence type="ECO:0000259" key="4">
    <source>
        <dbReference type="PROSITE" id="PS51372"/>
    </source>
</evidence>
<evidence type="ECO:0000256" key="1">
    <source>
        <dbReference type="ARBA" id="ARBA00022737"/>
    </source>
</evidence>
<evidence type="ECO:0000313" key="6">
    <source>
        <dbReference type="Proteomes" id="UP000261285"/>
    </source>
</evidence>
<dbReference type="InterPro" id="IPR036634">
    <property type="entry name" value="PRD_sf"/>
</dbReference>
<dbReference type="PROSITE" id="PS51372">
    <property type="entry name" value="PRD_2"/>
    <property type="match status" value="1"/>
</dbReference>
<name>A0A3E5GHE9_9FIRM</name>
<dbReference type="PANTHER" id="PTHR30185:SF18">
    <property type="entry name" value="TRANSCRIPTIONAL REGULATOR MTLR"/>
    <property type="match status" value="1"/>
</dbReference>
<dbReference type="Proteomes" id="UP000261285">
    <property type="component" value="Unassembled WGS sequence"/>
</dbReference>
<dbReference type="Gene3D" id="3.40.930.10">
    <property type="entry name" value="Mannitol-specific EII, Chain A"/>
    <property type="match status" value="1"/>
</dbReference>
<keyword evidence="3" id="KW-0804">Transcription</keyword>
<reference evidence="5 6" key="1">
    <citation type="submission" date="2018-08" db="EMBL/GenBank/DDBJ databases">
        <title>A genome reference for cultivated species of the human gut microbiota.</title>
        <authorList>
            <person name="Zou Y."/>
            <person name="Xue W."/>
            <person name="Luo G."/>
        </authorList>
    </citation>
    <scope>NUCLEOTIDE SEQUENCE [LARGE SCALE GENOMIC DNA]</scope>
    <source>
        <strain evidence="5 6">OM02-16</strain>
    </source>
</reference>
<comment type="caution">
    <text evidence="5">The sequence shown here is derived from an EMBL/GenBank/DDBJ whole genome shotgun (WGS) entry which is preliminary data.</text>
</comment>
<evidence type="ECO:0000256" key="2">
    <source>
        <dbReference type="ARBA" id="ARBA00023015"/>
    </source>
</evidence>
<dbReference type="RefSeq" id="WP_117597624.1">
    <property type="nucleotide sequence ID" value="NZ_CABMEZ010000003.1"/>
</dbReference>
<protein>
    <submittedName>
        <fullName evidence="5">HTH domain-containing protein</fullName>
    </submittedName>
</protein>
<dbReference type="InterPro" id="IPR036390">
    <property type="entry name" value="WH_DNA-bd_sf"/>
</dbReference>